<dbReference type="Proteomes" id="UP000190306">
    <property type="component" value="Chromosome"/>
</dbReference>
<feature type="compositionally biased region" description="Basic and acidic residues" evidence="1">
    <location>
        <begin position="1"/>
        <end position="11"/>
    </location>
</feature>
<evidence type="ECO:0000256" key="1">
    <source>
        <dbReference type="SAM" id="MobiDB-lite"/>
    </source>
</evidence>
<comment type="caution">
    <text evidence="2">The sequence shown here is derived from an EMBL/GenBank/DDBJ whole genome shotgun (WGS) entry which is preliminary data.</text>
</comment>
<evidence type="ECO:0000313" key="3">
    <source>
        <dbReference type="Proteomes" id="UP000190306"/>
    </source>
</evidence>
<name>A0ABX3LH97_STRAT</name>
<dbReference type="RefSeq" id="WP_078634139.1">
    <property type="nucleotide sequence ID" value="NZ_CM007717.1"/>
</dbReference>
<reference evidence="2 3" key="1">
    <citation type="submission" date="2015-07" db="EMBL/GenBank/DDBJ databases">
        <title>Draft Genome Sequence of Streptomyces antibioticus, IMRU 3720 reveals insights in the evolution of actinomycin biosynthetic gene clusters in Streptomyces.</title>
        <authorList>
            <person name="Crnovcic I."/>
            <person name="Ruckert C."/>
            <person name="Kalinowksi J."/>
            <person name="Keller U."/>
        </authorList>
    </citation>
    <scope>NUCLEOTIDE SEQUENCE [LARGE SCALE GENOMIC DNA]</scope>
    <source>
        <strain evidence="2 3">DSM 41481</strain>
    </source>
</reference>
<keyword evidence="3" id="KW-1185">Reference proteome</keyword>
<feature type="region of interest" description="Disordered" evidence="1">
    <location>
        <begin position="76"/>
        <end position="110"/>
    </location>
</feature>
<evidence type="ECO:0000313" key="2">
    <source>
        <dbReference type="EMBL" id="OOQ50138.1"/>
    </source>
</evidence>
<dbReference type="EMBL" id="LHQL01000010">
    <property type="protein sequence ID" value="OOQ50138.1"/>
    <property type="molecule type" value="Genomic_DNA"/>
</dbReference>
<gene>
    <name evidence="2" type="ORF">AFM16_19790</name>
</gene>
<protein>
    <submittedName>
        <fullName evidence="2">Uncharacterized protein</fullName>
    </submittedName>
</protein>
<accession>A0ABX3LH97</accession>
<sequence length="172" mass="18576">MESRQTRRIRPESPQPPGPPRWAAMFYDPASSSWLLGAESPDRGPVLYAVGEMTQAGRTRGDEVTVELWGPREGAWHRFEAPSPTPTPIPTPTPTPTSAAGSVPQAAPASPGKLAERMEDRRHQVLMAGLGRAGLHDLAPDDVTAVRSLVDGVDETTLRRIAHWMDLAGSGR</sequence>
<feature type="compositionally biased region" description="Pro residues" evidence="1">
    <location>
        <begin position="83"/>
        <end position="95"/>
    </location>
</feature>
<organism evidence="2 3">
    <name type="scientific">Streptomyces antibioticus</name>
    <dbReference type="NCBI Taxonomy" id="1890"/>
    <lineage>
        <taxon>Bacteria</taxon>
        <taxon>Bacillati</taxon>
        <taxon>Actinomycetota</taxon>
        <taxon>Actinomycetes</taxon>
        <taxon>Kitasatosporales</taxon>
        <taxon>Streptomycetaceae</taxon>
        <taxon>Streptomyces</taxon>
    </lineage>
</organism>
<feature type="region of interest" description="Disordered" evidence="1">
    <location>
        <begin position="1"/>
        <end position="24"/>
    </location>
</feature>
<proteinExistence type="predicted"/>